<dbReference type="Pfam" id="PF25049">
    <property type="entry name" value="OB_HELZ2"/>
    <property type="match status" value="1"/>
</dbReference>
<reference evidence="8" key="1">
    <citation type="submission" date="2022-03" db="EMBL/GenBank/DDBJ databases">
        <authorList>
            <person name="Martin C."/>
        </authorList>
    </citation>
    <scope>NUCLEOTIDE SEQUENCE</scope>
</reference>
<feature type="compositionally biased region" description="Low complexity" evidence="6">
    <location>
        <begin position="2406"/>
        <end position="2418"/>
    </location>
</feature>
<feature type="region of interest" description="Disordered" evidence="6">
    <location>
        <begin position="2106"/>
        <end position="2163"/>
    </location>
</feature>
<feature type="compositionally biased region" description="Polar residues" evidence="6">
    <location>
        <begin position="369"/>
        <end position="385"/>
    </location>
</feature>
<dbReference type="PANTHER" id="PTHR43788:SF16">
    <property type="entry name" value="HELICASE WITH ZINC FINGER 2"/>
    <property type="match status" value="1"/>
</dbReference>
<comment type="caution">
    <text evidence="8">The sequence shown here is derived from an EMBL/GenBank/DDBJ whole genome shotgun (WGS) entry which is preliminary data.</text>
</comment>
<dbReference type="EMBL" id="CAIIXF020000004">
    <property type="protein sequence ID" value="CAH1780780.1"/>
    <property type="molecule type" value="Genomic_DNA"/>
</dbReference>
<feature type="region of interest" description="Disordered" evidence="6">
    <location>
        <begin position="2203"/>
        <end position="2227"/>
    </location>
</feature>
<dbReference type="OrthoDB" id="6287246at2759"/>
<dbReference type="GO" id="GO:0043139">
    <property type="term" value="F:5'-3' DNA helicase activity"/>
    <property type="evidence" value="ECO:0007669"/>
    <property type="project" value="TreeGrafter"/>
</dbReference>
<feature type="region of interest" description="Disordered" evidence="6">
    <location>
        <begin position="2404"/>
        <end position="2443"/>
    </location>
</feature>
<dbReference type="PROSITE" id="PS01175">
    <property type="entry name" value="RIBONUCLEASE_II"/>
    <property type="match status" value="1"/>
</dbReference>
<feature type="compositionally biased region" description="Basic and acidic residues" evidence="6">
    <location>
        <begin position="2215"/>
        <end position="2227"/>
    </location>
</feature>
<name>A0A8J1Y1F1_OWEFU</name>
<dbReference type="CDD" id="cd18808">
    <property type="entry name" value="SF1_C_Upf1"/>
    <property type="match status" value="2"/>
</dbReference>
<dbReference type="Proteomes" id="UP000749559">
    <property type="component" value="Unassembled WGS sequence"/>
</dbReference>
<dbReference type="InterPro" id="IPR012340">
    <property type="entry name" value="NA-bd_OB-fold"/>
</dbReference>
<accession>A0A8J1Y1F1</accession>
<dbReference type="FunFam" id="3.40.50.300:FF:000326">
    <property type="entry name" value="P-loop containing nucleoside triphosphate hydrolase"/>
    <property type="match status" value="1"/>
</dbReference>
<feature type="region of interest" description="Disordered" evidence="6">
    <location>
        <begin position="1397"/>
        <end position="1424"/>
    </location>
</feature>
<dbReference type="GO" id="GO:0016787">
    <property type="term" value="F:hydrolase activity"/>
    <property type="evidence" value="ECO:0007669"/>
    <property type="project" value="UniProtKB-KW"/>
</dbReference>
<evidence type="ECO:0000256" key="2">
    <source>
        <dbReference type="ARBA" id="ARBA00022741"/>
    </source>
</evidence>
<dbReference type="SMART" id="SM00955">
    <property type="entry name" value="RNB"/>
    <property type="match status" value="1"/>
</dbReference>
<dbReference type="SUPFAM" id="SSF52540">
    <property type="entry name" value="P-loop containing nucleoside triphosphate hydrolases"/>
    <property type="match status" value="2"/>
</dbReference>
<keyword evidence="2" id="KW-0547">Nucleotide-binding</keyword>
<keyword evidence="3" id="KW-0378">Hydrolase</keyword>
<feature type="compositionally biased region" description="Acidic residues" evidence="6">
    <location>
        <begin position="2430"/>
        <end position="2443"/>
    </location>
</feature>
<dbReference type="InterPro" id="IPR041679">
    <property type="entry name" value="DNA2/NAM7-like_C"/>
</dbReference>
<dbReference type="GO" id="GO:0004540">
    <property type="term" value="F:RNA nuclease activity"/>
    <property type="evidence" value="ECO:0007669"/>
    <property type="project" value="InterPro"/>
</dbReference>
<dbReference type="InterPro" id="IPR050534">
    <property type="entry name" value="Coronavir_polyprotein_1ab"/>
</dbReference>
<dbReference type="InterPro" id="IPR022966">
    <property type="entry name" value="RNase_II/R_CS"/>
</dbReference>
<evidence type="ECO:0000259" key="7">
    <source>
        <dbReference type="SMART" id="SM00955"/>
    </source>
</evidence>
<keyword evidence="5" id="KW-0067">ATP-binding</keyword>
<feature type="region of interest" description="Disordered" evidence="6">
    <location>
        <begin position="360"/>
        <end position="385"/>
    </location>
</feature>
<sequence length="2685" mass="306645">MISQFDSVLLYFSSSASRYQELFERELRKTYAAKRVRITIFRKEDMNNRGKITQLFSAGIIITTNIESIWLHNYVGRDKKTSLRFTHILIDESTSSLEPETIVPMTLGDHQTIIAIAGDYKQVSPNVKSKSAGINGLSYSLLERLWKLYNVFQEKPNLHPYCSMLLTVFRTDRKLTLFLSRHFYNGGLVPRQQTDEDCKVENFRFLDVNAYSTDENIEVHAICECIKDLVDTKEYSPNEIAVLTPFRTQALLIKKILQLVSQHSLDRNTYVSTPANARSREFSVILISSINRGITSDELLNDTKLLNTALSRAKKEIFVCGDPKKLTSGGKCVRIWKDYMKQCPLADLAIDSDSVVTESNSKSSGYSSLNTHSDSEITSSGYSSLTCASSEDTEIEIDDAEFMEELNYQSKRQKEQLKLKSDEDWETDLLKQKITDTSTDIQIHDWVDKYQRKQFWAGELDGMSDGDDDYFLQDEDPRFYEPNFQKVYENVTKTFIDTVKKDSSSVYKICHIDIESTDSALCTPVDPYSQKDVISIQGRANCGMANGGDKVIVRLERPSEKDLDQTKDTEVPYKGKVVGVVERYTPHVNTVVPCIPDTYNRCVMRPISKQMLPITILSHDETKEDQIAIYSAHGRLMFKRHDTISQQISHRRVYLVYIVKWDEHYKYPLGVVIDVKPVGTNLLEGEKILNMQYCLPKSKFDGYEDLVIDPDQSNRVSFCNKFTFTVDPTIKNEKDDGISLEIRRDGKYKLAIHITDVAAYIEEDSQIDKVARVRGSSFYPSNQDPIQLFGSKLAMNTLSLERGQKRCTLTLTCIVNKDFSVDESTVEFKPGVVAITKNYTYQEVNEILKNENDEWHKEFAVLNSITKQMGYQRLGERYKTSQRTIETLESEMMISELMIFYNIQAGRQIITKYPNRAALRHQFGPDEEAEANWMKENGGILHYLHLTHSCTNINAEGNNQIPPIQIKRPIWEEIIDAIRVGDRQRADRLIHGEKHYPQCLVALLQWYRIQGAAKFVSSECLRENDYGHFSLNCDSYVQVTSPIRRYLDVVSQRILKASIAEKNDYTPSCSIEELCQEFSFKAENSKSYHNACTSLLYGDYLRKRPLMFLPTVTVVSNSGIQFTFPDMRFLRTKLRSVKYSCLQLSTPPKVNEDETSVKLSWERRVYKLESKERSSKESKASKNMSSGAAQSNNCYTLDNERHVVSLSFNEWKQLTMHGVVKHSDKQLLKHDGQGLREFSLEVNLGTVIMVQLGATFHRRLIAPEVQLLHLSPEHTLCVTHHNDPIRFFADIAGKKMKPMYDSVGEYQDIVKPILDMEVAESAVRDTNSITVVNVPIQWENKTEGTFILTPDFCSQYNIVLNEYSTEDDHERESVCYYYVCIIGPRLNDDFEGQTDPYNEHNTILQSSGDGDNEAPQASEQIREDQHKPYNWIGHGLIRSIIRGESGELVLHINILETVRSLGLSLPECFLNPEEEHKFSVEIIHKGSPAIAMESIILNLTPESSRAELVLGTMSPKKVMDSDDLAPLDTDFYMQKHAMNPSQKRAILAAVQQDFTLIQGPPGTGKTETAVRLMYQFNERNKKERVDSERSSSKLMYCGPSNRSVDVILGMLKKCLAPDRFPSVLPSVLRVYSKTIVAKEYPLPGEQSVSQKGIKDTKSDEEHKEFILHHRIRDKTSGNPYTAALLTKYDGIQKEHNPNGNVSKRLRKKIDEYKTVVKRAEQFEIERHDIILCTCTTSWNVSKEYPKINFQQLIVDEAGMCKEPECLVPIISTRAEQIVLIGDHMQLQPIIRNAIAKQLNLDCSLFYRYERLTMMLDTQYRMHPSICEFPSNEFYNGNLKTHPSQGRNEMTSLDKMKDFWPGGGDNRAVFLNVSGEEKTLTITCEEGNEQSKSNEMEIIHSVRIYKTLVEVLKVAPERIAVLSQYRAQCAAIELEIKKHPLHQHDNVHVHSVVASQGGEWDYVILSTVRSLPSHEIRDEKTISLGWIRRKLGFITDANQINVALTRARFGLIIIGNGDLLKCDEMWSRLIDHYEQRRCYLEVDGFLQMDDGALSKPADDWDKSYEDCDWPSDVEFNTIGPRFVKKRLQELLDKIDIEMKKCKRGTNRQKYLKDRQREHNERLSTLMKQSKEAEDFSKQKRDNPDKENIEDLNRYHTSSQRTNKSVSINTRVVSFGKKETEPSCSTGVTYKEDGGILKEKKDLPDAMIKNDGGDADTPMKESHKDNALDTSKSLKDVPLKAPFEKLSKRDIKLLQWIPVVKFCSMREDGYYTIHIVEGCVKKTSKFIKKHIPGYKFNFVPWKKGEHIHLLGCTGAPLHNRDLDPNENCHHDYITCPHGTLGGLVELSGNDSTAEVYAITANHVVEDQGNIMPREYITWSKEDQSDLRPIGKHVPYRIPLIMDGDDEASISSSNDSGVSNSLADGQQYHEWRDDDSDDSDTSDDDDMLWKQFEDDVSDISDEVGEQYDIACIRVDDEHADIKSECKPCFECCIKKSSCPANCHVTLLGFDTVKKGKIVDRCGKGEIEIGNRTAWSNNLTVVCADSEDCDEAFTEHGHSGSIICVENPEEDHKTECYMIFAGWDKDNVKNTWKRPVSLAFSLNDALEELAYRINKDDETTEKDFKLSCCIGIKPALVGPWKDFDNDSLSSRSTCSSTSSSSGRRRRNELAYEIALGKQNRSKHIPIISK</sequence>
<keyword evidence="9" id="KW-1185">Reference proteome</keyword>
<proteinExistence type="inferred from homology"/>
<dbReference type="InterPro" id="IPR001900">
    <property type="entry name" value="RNase_II/R"/>
</dbReference>
<feature type="compositionally biased region" description="Polar residues" evidence="6">
    <location>
        <begin position="1397"/>
        <end position="1419"/>
    </location>
</feature>
<dbReference type="SUPFAM" id="SSF50249">
    <property type="entry name" value="Nucleic acid-binding proteins"/>
    <property type="match status" value="2"/>
</dbReference>
<dbReference type="InterPro" id="IPR041677">
    <property type="entry name" value="DNA2/NAM7_AAA_11"/>
</dbReference>
<dbReference type="Gene3D" id="3.40.50.300">
    <property type="entry name" value="P-loop containing nucleotide triphosphate hydrolases"/>
    <property type="match status" value="4"/>
</dbReference>
<dbReference type="Pfam" id="PF00773">
    <property type="entry name" value="RNB"/>
    <property type="match status" value="1"/>
</dbReference>
<keyword evidence="4" id="KW-0347">Helicase</keyword>
<dbReference type="GO" id="GO:0005524">
    <property type="term" value="F:ATP binding"/>
    <property type="evidence" value="ECO:0007669"/>
    <property type="project" value="UniProtKB-KW"/>
</dbReference>
<evidence type="ECO:0000256" key="6">
    <source>
        <dbReference type="SAM" id="MobiDB-lite"/>
    </source>
</evidence>
<dbReference type="Pfam" id="PF13087">
    <property type="entry name" value="AAA_12"/>
    <property type="match status" value="2"/>
</dbReference>
<evidence type="ECO:0000313" key="8">
    <source>
        <dbReference type="EMBL" id="CAH1780780.1"/>
    </source>
</evidence>
<dbReference type="InterPro" id="IPR047187">
    <property type="entry name" value="SF1_C_Upf1"/>
</dbReference>
<gene>
    <name evidence="8" type="ORF">OFUS_LOCUS7425</name>
</gene>
<organism evidence="8 9">
    <name type="scientific">Owenia fusiformis</name>
    <name type="common">Polychaete worm</name>
    <dbReference type="NCBI Taxonomy" id="6347"/>
    <lineage>
        <taxon>Eukaryota</taxon>
        <taxon>Metazoa</taxon>
        <taxon>Spiralia</taxon>
        <taxon>Lophotrochozoa</taxon>
        <taxon>Annelida</taxon>
        <taxon>Polychaeta</taxon>
        <taxon>Sedentaria</taxon>
        <taxon>Canalipalpata</taxon>
        <taxon>Sabellida</taxon>
        <taxon>Oweniida</taxon>
        <taxon>Oweniidae</taxon>
        <taxon>Owenia</taxon>
    </lineage>
</organism>
<feature type="region of interest" description="Disordered" evidence="6">
    <location>
        <begin position="1172"/>
        <end position="1191"/>
    </location>
</feature>
<dbReference type="GO" id="GO:0005694">
    <property type="term" value="C:chromosome"/>
    <property type="evidence" value="ECO:0007669"/>
    <property type="project" value="UniProtKB-ARBA"/>
</dbReference>
<protein>
    <recommendedName>
        <fullName evidence="7">RNB domain-containing protein</fullName>
    </recommendedName>
</protein>
<feature type="compositionally biased region" description="Basic and acidic residues" evidence="6">
    <location>
        <begin position="2109"/>
        <end position="2120"/>
    </location>
</feature>
<evidence type="ECO:0000313" key="9">
    <source>
        <dbReference type="Proteomes" id="UP000749559"/>
    </source>
</evidence>
<feature type="compositionally biased region" description="Basic and acidic residues" evidence="6">
    <location>
        <begin position="2127"/>
        <end position="2152"/>
    </location>
</feature>
<evidence type="ECO:0000256" key="3">
    <source>
        <dbReference type="ARBA" id="ARBA00022801"/>
    </source>
</evidence>
<feature type="compositionally biased region" description="Polar residues" evidence="6">
    <location>
        <begin position="2153"/>
        <end position="2163"/>
    </location>
</feature>
<comment type="similarity">
    <text evidence="1">Belongs to the DNA2/NAM7 helicase family.</text>
</comment>
<dbReference type="GO" id="GO:0003723">
    <property type="term" value="F:RNA binding"/>
    <property type="evidence" value="ECO:0007669"/>
    <property type="project" value="InterPro"/>
</dbReference>
<feature type="domain" description="RNB" evidence="7">
    <location>
        <begin position="715"/>
        <end position="1061"/>
    </location>
</feature>
<dbReference type="PANTHER" id="PTHR43788">
    <property type="entry name" value="DNA2/NAM7 HELICASE FAMILY MEMBER"/>
    <property type="match status" value="1"/>
</dbReference>
<dbReference type="Pfam" id="PF13086">
    <property type="entry name" value="AAA_11"/>
    <property type="match status" value="2"/>
</dbReference>
<evidence type="ECO:0000256" key="1">
    <source>
        <dbReference type="ARBA" id="ARBA00007913"/>
    </source>
</evidence>
<evidence type="ECO:0000256" key="5">
    <source>
        <dbReference type="ARBA" id="ARBA00022840"/>
    </source>
</evidence>
<evidence type="ECO:0000256" key="4">
    <source>
        <dbReference type="ARBA" id="ARBA00022806"/>
    </source>
</evidence>
<dbReference type="InterPro" id="IPR027417">
    <property type="entry name" value="P-loop_NTPase"/>
</dbReference>
<dbReference type="InterPro" id="IPR056787">
    <property type="entry name" value="OB_HELZ2"/>
</dbReference>